<organism evidence="1">
    <name type="scientific">Collimonas fungivorans</name>
    <dbReference type="NCBI Taxonomy" id="158899"/>
    <lineage>
        <taxon>Bacteria</taxon>
        <taxon>Pseudomonadati</taxon>
        <taxon>Pseudomonadota</taxon>
        <taxon>Betaproteobacteria</taxon>
        <taxon>Burkholderiales</taxon>
        <taxon>Oxalobacteraceae</taxon>
        <taxon>Collimonas</taxon>
    </lineage>
</organism>
<gene>
    <name evidence="1" type="ORF">CFter6_1272</name>
</gene>
<sequence>MVTYNKDRSVRTTTSVASKENEIVPDSIADGFIKAVCLKDFPLATHADLYFPAINNDVYTHSANFFTWMDMQKNDPAPK</sequence>
<dbReference type="AlphaFoldDB" id="A0A127P8L6"/>
<reference evidence="1 2" key="1">
    <citation type="submission" date="2015-11" db="EMBL/GenBank/DDBJ databases">
        <title>Exploring the genomic traits of fungus-feeding bacterial genus Collimonas.</title>
        <authorList>
            <person name="Song C."/>
            <person name="Schmidt R."/>
            <person name="de Jager V."/>
            <person name="Krzyzanowska D."/>
            <person name="Jongedijk E."/>
            <person name="Cankar K."/>
            <person name="Beekwilder J."/>
            <person name="van Veen A."/>
            <person name="de Boer W."/>
            <person name="van Veen J.A."/>
            <person name="Garbeva P."/>
        </authorList>
    </citation>
    <scope>NUCLEOTIDE SEQUENCE [LARGE SCALE GENOMIC DNA]</scope>
    <source>
        <strain evidence="1 2">Ter6</strain>
    </source>
</reference>
<evidence type="ECO:0000313" key="2">
    <source>
        <dbReference type="Proteomes" id="UP000072421"/>
    </source>
</evidence>
<dbReference type="EMBL" id="CP013232">
    <property type="protein sequence ID" value="AMO93984.1"/>
    <property type="molecule type" value="Genomic_DNA"/>
</dbReference>
<name>A0A127P8L6_9BURK</name>
<evidence type="ECO:0000313" key="1">
    <source>
        <dbReference type="EMBL" id="AMO93984.1"/>
    </source>
</evidence>
<accession>A0A127P8L6</accession>
<protein>
    <submittedName>
        <fullName evidence="1">Uncharacterized protein</fullName>
    </submittedName>
</protein>
<dbReference type="Proteomes" id="UP000072421">
    <property type="component" value="Chromosome"/>
</dbReference>
<proteinExistence type="predicted"/>
<dbReference type="PATRIC" id="fig|158899.10.peg.1283"/>